<dbReference type="GO" id="GO:0006260">
    <property type="term" value="P:DNA replication"/>
    <property type="evidence" value="ECO:0007669"/>
    <property type="project" value="InterPro"/>
</dbReference>
<proteinExistence type="predicted"/>
<dbReference type="InterPro" id="IPR011708">
    <property type="entry name" value="DNA_pol3_alpha_NTPase_dom"/>
</dbReference>
<evidence type="ECO:0000313" key="3">
    <source>
        <dbReference type="Proteomes" id="UP000324701"/>
    </source>
</evidence>
<dbReference type="InterPro" id="IPR004805">
    <property type="entry name" value="DnaE2/DnaE/PolC"/>
</dbReference>
<feature type="non-terminal residue" evidence="2">
    <location>
        <position position="123"/>
    </location>
</feature>
<dbReference type="Pfam" id="PF07733">
    <property type="entry name" value="DNA_pol3_alpha"/>
    <property type="match status" value="1"/>
</dbReference>
<feature type="domain" description="Bacterial DNA polymerase III alpha subunit NTPase" evidence="1">
    <location>
        <begin position="1"/>
        <end position="112"/>
    </location>
</feature>
<sequence>GSLVAYALGITDIDPIPHGLLFERFLNPERTSMPDIDIDFDDRRRGEMVRYAADKWGHDRVAQVITFGTIKTKAALKDSARIHYGQPGFAIADRITKALPPAIMAKDIPLSGITDPAHERYKE</sequence>
<dbReference type="PANTHER" id="PTHR32294">
    <property type="entry name" value="DNA POLYMERASE III SUBUNIT ALPHA"/>
    <property type="match status" value="1"/>
</dbReference>
<dbReference type="EMBL" id="VTZN01000574">
    <property type="protein sequence ID" value="KAA1238739.1"/>
    <property type="molecule type" value="Genomic_DNA"/>
</dbReference>
<reference evidence="2 3" key="1">
    <citation type="submission" date="2019-09" db="EMBL/GenBank/DDBJ databases">
        <title>Report of infection by Mycobacterium simiae a patient suffering from pulmonary tuberculosis.</title>
        <authorList>
            <person name="Mohanty P.S."/>
            <person name="Bansal A.K."/>
            <person name="Singh H."/>
            <person name="Sharma S."/>
            <person name="Patil S.A."/>
            <person name="Upadhaya P."/>
            <person name="Singh P.K."/>
            <person name="Kumar D."/>
            <person name="Kumar S."/>
            <person name="Singh R.K."/>
            <person name="Chaudhary B."/>
        </authorList>
    </citation>
    <scope>NUCLEOTIDE SEQUENCE [LARGE SCALE GENOMIC DNA]</scope>
    <source>
        <strain evidence="2 3">JAL-560-SIM</strain>
    </source>
</reference>
<evidence type="ECO:0000259" key="1">
    <source>
        <dbReference type="Pfam" id="PF07733"/>
    </source>
</evidence>
<dbReference type="Gene3D" id="1.10.10.1600">
    <property type="entry name" value="Bacterial DNA polymerase III alpha subunit, thumb domain"/>
    <property type="match status" value="1"/>
</dbReference>
<organism evidence="2 3">
    <name type="scientific">Mycobacterium simiae</name>
    <name type="common">Mycobacterium habana</name>
    <dbReference type="NCBI Taxonomy" id="1784"/>
    <lineage>
        <taxon>Bacteria</taxon>
        <taxon>Bacillati</taxon>
        <taxon>Actinomycetota</taxon>
        <taxon>Actinomycetes</taxon>
        <taxon>Mycobacteriales</taxon>
        <taxon>Mycobacteriaceae</taxon>
        <taxon>Mycobacterium</taxon>
        <taxon>Mycobacterium simiae complex</taxon>
    </lineage>
</organism>
<dbReference type="GO" id="GO:0008408">
    <property type="term" value="F:3'-5' exonuclease activity"/>
    <property type="evidence" value="ECO:0007669"/>
    <property type="project" value="InterPro"/>
</dbReference>
<protein>
    <submittedName>
        <fullName evidence="2">DNA polymerase III subunit alpha</fullName>
    </submittedName>
</protein>
<dbReference type="AlphaFoldDB" id="A0A5B1AUH0"/>
<gene>
    <name evidence="2" type="ORF">F0Q45_26945</name>
</gene>
<feature type="non-terminal residue" evidence="2">
    <location>
        <position position="1"/>
    </location>
</feature>
<dbReference type="InterPro" id="IPR041931">
    <property type="entry name" value="DNA_pol3_alpha_thumb_dom"/>
</dbReference>
<accession>A0A5B1AUH0</accession>
<comment type="caution">
    <text evidence="2">The sequence shown here is derived from an EMBL/GenBank/DDBJ whole genome shotgun (WGS) entry which is preliminary data.</text>
</comment>
<dbReference type="PANTHER" id="PTHR32294:SF0">
    <property type="entry name" value="DNA POLYMERASE III SUBUNIT ALPHA"/>
    <property type="match status" value="1"/>
</dbReference>
<name>A0A5B1AUH0_MYCSI</name>
<keyword evidence="3" id="KW-1185">Reference proteome</keyword>
<dbReference type="Proteomes" id="UP000324701">
    <property type="component" value="Unassembled WGS sequence"/>
</dbReference>
<evidence type="ECO:0000313" key="2">
    <source>
        <dbReference type="EMBL" id="KAA1238739.1"/>
    </source>
</evidence>